<dbReference type="NCBIfam" id="TIGR00476">
    <property type="entry name" value="selD"/>
    <property type="match status" value="1"/>
</dbReference>
<evidence type="ECO:0000256" key="5">
    <source>
        <dbReference type="ARBA" id="ARBA00022777"/>
    </source>
</evidence>
<dbReference type="PANTHER" id="PTHR42913">
    <property type="entry name" value="APOPTOSIS-INDUCING FACTOR 1"/>
    <property type="match status" value="1"/>
</dbReference>
<dbReference type="STRING" id="340021.TM5383_02784"/>
<keyword evidence="5 13" id="KW-0418">Kinase</keyword>
<evidence type="ECO:0000256" key="7">
    <source>
        <dbReference type="ARBA" id="ARBA00022840"/>
    </source>
</evidence>
<keyword evidence="2" id="KW-0285">Flavoprotein</keyword>
<evidence type="ECO:0000256" key="8">
    <source>
        <dbReference type="ARBA" id="ARBA00023002"/>
    </source>
</evidence>
<dbReference type="CDD" id="cd02195">
    <property type="entry name" value="SelD"/>
    <property type="match status" value="1"/>
</dbReference>
<dbReference type="GO" id="GO:0004756">
    <property type="term" value="F:selenide, water dikinase activity"/>
    <property type="evidence" value="ECO:0007669"/>
    <property type="project" value="UniProtKB-EC"/>
</dbReference>
<dbReference type="SUPFAM" id="SSF55326">
    <property type="entry name" value="PurM N-terminal domain-like"/>
    <property type="match status" value="1"/>
</dbReference>
<dbReference type="InterPro" id="IPR017584">
    <property type="entry name" value="Pyridine_nucleo_diS_OxRdtase_N"/>
</dbReference>
<dbReference type="RefSeq" id="WP_058319626.1">
    <property type="nucleotide sequence ID" value="NZ_CYSF01000017.1"/>
</dbReference>
<evidence type="ECO:0000313" key="13">
    <source>
        <dbReference type="EMBL" id="CUH85550.1"/>
    </source>
</evidence>
<evidence type="ECO:0000256" key="2">
    <source>
        <dbReference type="ARBA" id="ARBA00022630"/>
    </source>
</evidence>
<dbReference type="GO" id="GO:0019646">
    <property type="term" value="P:aerobic electron transport chain"/>
    <property type="evidence" value="ECO:0007669"/>
    <property type="project" value="TreeGrafter"/>
</dbReference>
<dbReference type="InterPro" id="IPR036921">
    <property type="entry name" value="PurM-like_N_sf"/>
</dbReference>
<dbReference type="SUPFAM" id="SSF56042">
    <property type="entry name" value="PurM C-terminal domain-like"/>
    <property type="match status" value="1"/>
</dbReference>
<dbReference type="Pfam" id="PF02769">
    <property type="entry name" value="AIRS_C"/>
    <property type="match status" value="1"/>
</dbReference>
<dbReference type="InterPro" id="IPR010918">
    <property type="entry name" value="PurM-like_C_dom"/>
</dbReference>
<dbReference type="EC" id="2.7.9.3" evidence="13"/>
<dbReference type="AlphaFoldDB" id="A0A0P1GSH8"/>
<dbReference type="InterPro" id="IPR051169">
    <property type="entry name" value="NADH-Q_oxidoreductase"/>
</dbReference>
<dbReference type="InterPro" id="IPR004536">
    <property type="entry name" value="SPS/SelD"/>
</dbReference>
<feature type="domain" description="PurM-like N-terminal" evidence="10">
    <location>
        <begin position="438"/>
        <end position="546"/>
    </location>
</feature>
<evidence type="ECO:0000313" key="14">
    <source>
        <dbReference type="Proteomes" id="UP000051681"/>
    </source>
</evidence>
<protein>
    <submittedName>
        <fullName evidence="13">Selenide, water dikinase</fullName>
        <ecNumber evidence="13">2.7.9.3</ecNumber>
    </submittedName>
</protein>
<dbReference type="EMBL" id="CYSF01000017">
    <property type="protein sequence ID" value="CUH85550.1"/>
    <property type="molecule type" value="Genomic_DNA"/>
</dbReference>
<comment type="cofactor">
    <cofactor evidence="1">
        <name>FAD</name>
        <dbReference type="ChEBI" id="CHEBI:57692"/>
    </cofactor>
</comment>
<dbReference type="Pfam" id="PF00586">
    <property type="entry name" value="AIRS"/>
    <property type="match status" value="1"/>
</dbReference>
<dbReference type="InterPro" id="IPR023753">
    <property type="entry name" value="FAD/NAD-binding_dom"/>
</dbReference>
<evidence type="ECO:0000256" key="6">
    <source>
        <dbReference type="ARBA" id="ARBA00022827"/>
    </source>
</evidence>
<evidence type="ECO:0000256" key="4">
    <source>
        <dbReference type="ARBA" id="ARBA00022741"/>
    </source>
</evidence>
<evidence type="ECO:0000259" key="12">
    <source>
        <dbReference type="Pfam" id="PF07992"/>
    </source>
</evidence>
<dbReference type="InterPro" id="IPR036676">
    <property type="entry name" value="PurM-like_C_sf"/>
</dbReference>
<keyword evidence="7" id="KW-0067">ATP-binding</keyword>
<dbReference type="NCBIfam" id="TIGR03169">
    <property type="entry name" value="Nterm_to_SelD"/>
    <property type="match status" value="1"/>
</dbReference>
<dbReference type="SUPFAM" id="SSF51905">
    <property type="entry name" value="FAD/NAD(P)-binding domain"/>
    <property type="match status" value="2"/>
</dbReference>
<keyword evidence="9" id="KW-0711">Selenium</keyword>
<gene>
    <name evidence="13" type="primary">selD</name>
    <name evidence="13" type="ORF">TM5383_02784</name>
</gene>
<proteinExistence type="predicted"/>
<organism evidence="13 14">
    <name type="scientific">Thalassovita mediterranea</name>
    <dbReference type="NCBI Taxonomy" id="340021"/>
    <lineage>
        <taxon>Bacteria</taxon>
        <taxon>Pseudomonadati</taxon>
        <taxon>Pseudomonadota</taxon>
        <taxon>Alphaproteobacteria</taxon>
        <taxon>Rhodobacterales</taxon>
        <taxon>Roseobacteraceae</taxon>
        <taxon>Thalassovita</taxon>
    </lineage>
</organism>
<keyword evidence="6" id="KW-0274">FAD</keyword>
<keyword evidence="3 13" id="KW-0808">Transferase</keyword>
<keyword evidence="8" id="KW-0560">Oxidoreductase</keyword>
<evidence type="ECO:0000256" key="3">
    <source>
        <dbReference type="ARBA" id="ARBA00022679"/>
    </source>
</evidence>
<dbReference type="Gene3D" id="3.50.50.100">
    <property type="match status" value="1"/>
</dbReference>
<reference evidence="13 14" key="1">
    <citation type="submission" date="2015-09" db="EMBL/GenBank/DDBJ databases">
        <authorList>
            <consortium name="Swine Surveillance"/>
        </authorList>
    </citation>
    <scope>NUCLEOTIDE SEQUENCE [LARGE SCALE GENOMIC DNA]</scope>
    <source>
        <strain evidence="13 14">CECT 8383</strain>
    </source>
</reference>
<dbReference type="Pfam" id="PF07992">
    <property type="entry name" value="Pyr_redox_2"/>
    <property type="match status" value="1"/>
</dbReference>
<dbReference type="Proteomes" id="UP000051681">
    <property type="component" value="Unassembled WGS sequence"/>
</dbReference>
<dbReference type="GO" id="GO:0005524">
    <property type="term" value="F:ATP binding"/>
    <property type="evidence" value="ECO:0007669"/>
    <property type="project" value="UniProtKB-KW"/>
</dbReference>
<evidence type="ECO:0000259" key="10">
    <source>
        <dbReference type="Pfam" id="PF00586"/>
    </source>
</evidence>
<evidence type="ECO:0000256" key="1">
    <source>
        <dbReference type="ARBA" id="ARBA00001974"/>
    </source>
</evidence>
<sequence>MQNSTSSDIPLTRDLVLIGGGHTHALVLRMMGMRPLPGLRITVINPGPTAPYTGMLPGHIAGDYTQDELEIDLIQLARFAGARVILGAADHIDPVAKTVHVTGHGVIAYDVASVDIGITSDLPKLPGFTDHAVPAKPLARYAAVWRDYLAAAQDAGHAGPVAVIGGGVAGVELALTMAHGLRQATGQADVTVLEAQDHLTGTSEATRKALSAKLDQAGVKVWSGAEIAEMTPEGPRLTNGAIVPAKLTIGAAGATPHPWLTKTALPLQDGFIKVGATLQVEGHEDLFASGDCAHLMHAPRPKAGVFAVRAAPVLRDNLEARLIGTALRRFEPQKNYLKLIALGGKSALAERWGRPISGPLLWRWKDRIDRTFMAQFKDLPVMEAPPAPKTAALGVADELSGGRPVCAGCGSKVGPGTLSAALQSLPRQAHKDVVQGAGDDAAVLQMGEVTQVISTDHLRAFSHDPALMARIAAVHALGDIWSMGARPQSALAQIILPRMSPTLQERTLKEVMAHAGAIFADAGAEVVGGHTTQGAEMTIGFTVTGTLAKGRQPIALSGARAGDALILTRPIGSGTLLAAEMQGRANGRHVAAMLRQMAEPQMVAAPLLAEAHAMTDVTGFGLAGHLKEICEASGTGAELWVKALPLYEGAEELAASGVTSTLFEANLTYAPVQNATGPRGMLLHDPQTAGGMLAAVAAEQADDILHRMAEAGVPARQIGTIVPGDQISCR</sequence>
<evidence type="ECO:0000259" key="11">
    <source>
        <dbReference type="Pfam" id="PF02769"/>
    </source>
</evidence>
<evidence type="ECO:0000256" key="9">
    <source>
        <dbReference type="ARBA" id="ARBA00023266"/>
    </source>
</evidence>
<keyword evidence="14" id="KW-1185">Reference proteome</keyword>
<dbReference type="Gene3D" id="3.30.1330.10">
    <property type="entry name" value="PurM-like, N-terminal domain"/>
    <property type="match status" value="1"/>
</dbReference>
<keyword evidence="4" id="KW-0547">Nucleotide-binding</keyword>
<dbReference type="InterPro" id="IPR036188">
    <property type="entry name" value="FAD/NAD-bd_sf"/>
</dbReference>
<feature type="domain" description="PurM-like C-terminal" evidence="11">
    <location>
        <begin position="560"/>
        <end position="727"/>
    </location>
</feature>
<accession>A0A0P1GSH8</accession>
<dbReference type="InterPro" id="IPR016188">
    <property type="entry name" value="PurM-like_N"/>
</dbReference>
<dbReference type="Gene3D" id="3.90.650.10">
    <property type="entry name" value="PurM-like C-terminal domain"/>
    <property type="match status" value="1"/>
</dbReference>
<dbReference type="PANTHER" id="PTHR42913:SF9">
    <property type="entry name" value="SLR1591 PROTEIN"/>
    <property type="match status" value="1"/>
</dbReference>
<dbReference type="OrthoDB" id="9767928at2"/>
<dbReference type="GO" id="GO:0003955">
    <property type="term" value="F:NAD(P)H dehydrogenase (quinone) activity"/>
    <property type="evidence" value="ECO:0007669"/>
    <property type="project" value="TreeGrafter"/>
</dbReference>
<feature type="domain" description="FAD/NAD(P)-binding" evidence="12">
    <location>
        <begin position="14"/>
        <end position="299"/>
    </location>
</feature>
<name>A0A0P1GSH8_9RHOB</name>